<feature type="non-terminal residue" evidence="9">
    <location>
        <position position="1"/>
    </location>
</feature>
<evidence type="ECO:0000256" key="3">
    <source>
        <dbReference type="ARBA" id="ARBA00012895"/>
    </source>
</evidence>
<dbReference type="Gene3D" id="3.90.199.10">
    <property type="entry name" value="Topoisomerase II, domain 5"/>
    <property type="match status" value="1"/>
</dbReference>
<evidence type="ECO:0000256" key="1">
    <source>
        <dbReference type="ARBA" id="ARBA00000185"/>
    </source>
</evidence>
<accession>A0A382AHF8</accession>
<dbReference type="InterPro" id="IPR050220">
    <property type="entry name" value="Type_II_DNA_Topoisomerases"/>
</dbReference>
<dbReference type="PROSITE" id="PS52040">
    <property type="entry name" value="TOPO_IIA"/>
    <property type="match status" value="1"/>
</dbReference>
<dbReference type="InterPro" id="IPR006691">
    <property type="entry name" value="GyrA/parC_rep"/>
</dbReference>
<evidence type="ECO:0000256" key="2">
    <source>
        <dbReference type="ARBA" id="ARBA00008263"/>
    </source>
</evidence>
<dbReference type="SMART" id="SM00434">
    <property type="entry name" value="TOP4c"/>
    <property type="match status" value="1"/>
</dbReference>
<comment type="catalytic activity">
    <reaction evidence="1">
        <text>ATP-dependent breakage, passage and rejoining of double-stranded DNA.</text>
        <dbReference type="EC" id="5.6.2.2"/>
    </reaction>
</comment>
<sequence>MTSSKSEFGFIKTTSIVDEMRSSYLDYAMSVIVSRALPDARDGLKPVQRRILYAMHDLGMRPGTGYKKSARLVGEVLGKWHPHGDLAVYEAMVRLAQDFTVRMPLVDGQGNFGSIDNDPPAAMRYTEARLTRVAEVMLANLDQETVDWSLNFDDTLREPVVLPARLPNLLVNGASGIAVGMATNIPPHNLREVCNAVNALIDNPEATSEDLMKYVRAPDFPTGGTIMGTSGAREAYTTGKGQIVVRAVAEVEEMPRNVNRMQIVVTELPYQVNKAGLVEKIATLAKNRRIEGVSEVRDESDRDGMRVVIELRGGVQPQVVLNNLYKQTPLQSSFSANMLALIDDIPRVITLKIALQQYIKFRQQVVRRRSEFELKKAEERAHILAGLRIALSNLDEVIKLIRNSQDVENARIELMATFDLDQPQAQAILDMQLRRLAALEREKLEQEYQQLQETIKGLQELLGDESKILDVIKDETEEVKSKHGDKRRTSISHDAYDLSREELEAHEQIVITLSQGGYLKRIQSNTFRRQHRGGRGVSGMNTRDDDPVKELMVVDSHDKLMFFTNKGRVLSKIGYELRADQSRNTRGVPVANIINVWDTESISALINIGKKQYEDYEYLVLGTRQGRVKRINLDDVEHIRPSGLIIMNLKGDDELVSVKLAKQKDDIIFISEQGMGIRFSVDDLPVRRRTAGGVKGMSLRTGDRVVSMDVGND</sequence>
<dbReference type="GO" id="GO:0003918">
    <property type="term" value="F:DNA topoisomerase type II (double strand cut, ATP-hydrolyzing) activity"/>
    <property type="evidence" value="ECO:0007669"/>
    <property type="project" value="UniProtKB-EC"/>
</dbReference>
<dbReference type="InterPro" id="IPR013758">
    <property type="entry name" value="Topo_IIA_A/C_ab"/>
</dbReference>
<dbReference type="PANTHER" id="PTHR43493">
    <property type="entry name" value="DNA GYRASE/TOPOISOMERASE SUBUNIT A"/>
    <property type="match status" value="1"/>
</dbReference>
<gene>
    <name evidence="9" type="ORF">METZ01_LOCUS153673</name>
</gene>
<dbReference type="EMBL" id="UINC01025366">
    <property type="protein sequence ID" value="SVB00819.1"/>
    <property type="molecule type" value="Genomic_DNA"/>
</dbReference>
<evidence type="ECO:0000256" key="5">
    <source>
        <dbReference type="ARBA" id="ARBA00023125"/>
    </source>
</evidence>
<dbReference type="InterPro" id="IPR035516">
    <property type="entry name" value="Gyrase/topoIV_suA_C"/>
</dbReference>
<dbReference type="Gene3D" id="2.120.10.90">
    <property type="entry name" value="DNA gyrase/topoisomerase IV, subunit A, C-terminal"/>
    <property type="match status" value="1"/>
</dbReference>
<evidence type="ECO:0000256" key="7">
    <source>
        <dbReference type="SAM" id="Coils"/>
    </source>
</evidence>
<dbReference type="GO" id="GO:0005524">
    <property type="term" value="F:ATP binding"/>
    <property type="evidence" value="ECO:0007669"/>
    <property type="project" value="InterPro"/>
</dbReference>
<dbReference type="EC" id="5.6.2.2" evidence="3"/>
<dbReference type="InterPro" id="IPR013757">
    <property type="entry name" value="Topo_IIA_A_a_sf"/>
</dbReference>
<protein>
    <recommendedName>
        <fullName evidence="3">DNA topoisomerase (ATP-hydrolyzing)</fullName>
        <ecNumber evidence="3">5.6.2.2</ecNumber>
    </recommendedName>
</protein>
<name>A0A382AHF8_9ZZZZ</name>
<dbReference type="Gene3D" id="3.30.1360.40">
    <property type="match status" value="1"/>
</dbReference>
<evidence type="ECO:0000256" key="6">
    <source>
        <dbReference type="ARBA" id="ARBA00023235"/>
    </source>
</evidence>
<comment type="similarity">
    <text evidence="2">Belongs to the type II topoisomerase GyrA/ParC subunit family.</text>
</comment>
<keyword evidence="5" id="KW-0238">DNA-binding</keyword>
<dbReference type="NCBIfam" id="NF004043">
    <property type="entry name" value="PRK05560.1"/>
    <property type="match status" value="1"/>
</dbReference>
<dbReference type="InterPro" id="IPR013760">
    <property type="entry name" value="Topo_IIA-like_dom_sf"/>
</dbReference>
<dbReference type="Pfam" id="PF00521">
    <property type="entry name" value="DNA_topoisoIV"/>
    <property type="match status" value="1"/>
</dbReference>
<evidence type="ECO:0000259" key="8">
    <source>
        <dbReference type="PROSITE" id="PS52040"/>
    </source>
</evidence>
<dbReference type="NCBIfam" id="TIGR01063">
    <property type="entry name" value="gyrA"/>
    <property type="match status" value="1"/>
</dbReference>
<dbReference type="GO" id="GO:0006265">
    <property type="term" value="P:DNA topological change"/>
    <property type="evidence" value="ECO:0007669"/>
    <property type="project" value="InterPro"/>
</dbReference>
<dbReference type="SUPFAM" id="SSF101904">
    <property type="entry name" value="GyrA/ParC C-terminal domain-like"/>
    <property type="match status" value="1"/>
</dbReference>
<feature type="domain" description="Topo IIA-type catalytic" evidence="8">
    <location>
        <begin position="37"/>
        <end position="503"/>
    </location>
</feature>
<dbReference type="Pfam" id="PF03989">
    <property type="entry name" value="DNA_gyraseA_C"/>
    <property type="match status" value="4"/>
</dbReference>
<evidence type="ECO:0000256" key="4">
    <source>
        <dbReference type="ARBA" id="ARBA00023029"/>
    </source>
</evidence>
<dbReference type="CDD" id="cd00187">
    <property type="entry name" value="TOP4c"/>
    <property type="match status" value="1"/>
</dbReference>
<feature type="non-terminal residue" evidence="9">
    <location>
        <position position="713"/>
    </location>
</feature>
<keyword evidence="6" id="KW-0413">Isomerase</keyword>
<keyword evidence="4" id="KW-0799">Topoisomerase</keyword>
<dbReference type="InterPro" id="IPR002205">
    <property type="entry name" value="Topo_IIA_dom_A"/>
</dbReference>
<organism evidence="9">
    <name type="scientific">marine metagenome</name>
    <dbReference type="NCBI Taxonomy" id="408172"/>
    <lineage>
        <taxon>unclassified sequences</taxon>
        <taxon>metagenomes</taxon>
        <taxon>ecological metagenomes</taxon>
    </lineage>
</organism>
<proteinExistence type="inferred from homology"/>
<keyword evidence="7" id="KW-0175">Coiled coil</keyword>
<dbReference type="SUPFAM" id="SSF56719">
    <property type="entry name" value="Type II DNA topoisomerase"/>
    <property type="match status" value="1"/>
</dbReference>
<feature type="coiled-coil region" evidence="7">
    <location>
        <begin position="429"/>
        <end position="461"/>
    </location>
</feature>
<dbReference type="FunFam" id="3.90.199.10:FF:000001">
    <property type="entry name" value="DNA gyrase subunit A"/>
    <property type="match status" value="1"/>
</dbReference>
<dbReference type="GO" id="GO:0009330">
    <property type="term" value="C:DNA topoisomerase type II (double strand cut, ATP-hydrolyzing) complex"/>
    <property type="evidence" value="ECO:0007669"/>
    <property type="project" value="TreeGrafter"/>
</dbReference>
<dbReference type="Gene3D" id="1.10.268.10">
    <property type="entry name" value="Topoisomerase, domain 3"/>
    <property type="match status" value="1"/>
</dbReference>
<dbReference type="GO" id="GO:0003677">
    <property type="term" value="F:DNA binding"/>
    <property type="evidence" value="ECO:0007669"/>
    <property type="project" value="UniProtKB-KW"/>
</dbReference>
<dbReference type="PANTHER" id="PTHR43493:SF5">
    <property type="entry name" value="DNA GYRASE SUBUNIT A, CHLOROPLASTIC_MITOCHONDRIAL"/>
    <property type="match status" value="1"/>
</dbReference>
<dbReference type="NCBIfam" id="NF004044">
    <property type="entry name" value="PRK05561.1"/>
    <property type="match status" value="1"/>
</dbReference>
<dbReference type="FunFam" id="3.30.1360.40:FF:000002">
    <property type="entry name" value="DNA gyrase subunit A"/>
    <property type="match status" value="1"/>
</dbReference>
<dbReference type="AlphaFoldDB" id="A0A382AHF8"/>
<dbReference type="FunFam" id="1.10.268.10:FF:000001">
    <property type="entry name" value="DNA gyrase subunit A"/>
    <property type="match status" value="1"/>
</dbReference>
<reference evidence="9" key="1">
    <citation type="submission" date="2018-05" db="EMBL/GenBank/DDBJ databases">
        <authorList>
            <person name="Lanie J.A."/>
            <person name="Ng W.-L."/>
            <person name="Kazmierczak K.M."/>
            <person name="Andrzejewski T.M."/>
            <person name="Davidsen T.M."/>
            <person name="Wayne K.J."/>
            <person name="Tettelin H."/>
            <person name="Glass J.I."/>
            <person name="Rusch D."/>
            <person name="Podicherti R."/>
            <person name="Tsui H.-C.T."/>
            <person name="Winkler M.E."/>
        </authorList>
    </citation>
    <scope>NUCLEOTIDE SEQUENCE</scope>
</reference>
<evidence type="ECO:0000313" key="9">
    <source>
        <dbReference type="EMBL" id="SVB00819.1"/>
    </source>
</evidence>